<dbReference type="EC" id="3.5.1.83" evidence="3"/>
<keyword evidence="4" id="KW-1185">Reference proteome</keyword>
<dbReference type="GO" id="GO:0005829">
    <property type="term" value="C:cytosol"/>
    <property type="evidence" value="ECO:0007669"/>
    <property type="project" value="TreeGrafter"/>
</dbReference>
<evidence type="ECO:0000313" key="4">
    <source>
        <dbReference type="Proteomes" id="UP000494269"/>
    </source>
</evidence>
<protein>
    <submittedName>
        <fullName evidence="3">N-acyl-D-aspartate deacylase</fullName>
        <ecNumber evidence="3">3.5.1.83</ecNumber>
    </submittedName>
</protein>
<dbReference type="GO" id="GO:0016812">
    <property type="term" value="F:hydrolase activity, acting on carbon-nitrogen (but not peptide) bonds, in cyclic amides"/>
    <property type="evidence" value="ECO:0007669"/>
    <property type="project" value="TreeGrafter"/>
</dbReference>
<dbReference type="InterPro" id="IPR032466">
    <property type="entry name" value="Metal_Hydrolase"/>
</dbReference>
<evidence type="ECO:0000256" key="1">
    <source>
        <dbReference type="SAM" id="MobiDB-lite"/>
    </source>
</evidence>
<dbReference type="GO" id="GO:0047422">
    <property type="term" value="F:N-acyl-D-aspartate deacylase activity"/>
    <property type="evidence" value="ECO:0007669"/>
    <property type="project" value="UniProtKB-EC"/>
</dbReference>
<feature type="domain" description="Amidohydrolase 3" evidence="2">
    <location>
        <begin position="51"/>
        <end position="505"/>
    </location>
</feature>
<dbReference type="RefSeq" id="WP_254600447.1">
    <property type="nucleotide sequence ID" value="NZ_CADIJQ010000001.1"/>
</dbReference>
<name>A0A6S6ZHV3_9BURK</name>
<dbReference type="Gene3D" id="3.20.20.140">
    <property type="entry name" value="Metal-dependent hydrolases"/>
    <property type="match status" value="2"/>
</dbReference>
<dbReference type="InterPro" id="IPR011059">
    <property type="entry name" value="Metal-dep_hydrolase_composite"/>
</dbReference>
<feature type="compositionally biased region" description="Basic and acidic residues" evidence="1">
    <location>
        <begin position="233"/>
        <end position="249"/>
    </location>
</feature>
<organism evidence="3 4">
    <name type="scientific">Achromobacter kerstersii</name>
    <dbReference type="NCBI Taxonomy" id="1353890"/>
    <lineage>
        <taxon>Bacteria</taxon>
        <taxon>Pseudomonadati</taxon>
        <taxon>Pseudomonadota</taxon>
        <taxon>Betaproteobacteria</taxon>
        <taxon>Burkholderiales</taxon>
        <taxon>Alcaligenaceae</taxon>
        <taxon>Achromobacter</taxon>
    </lineage>
</organism>
<dbReference type="SUPFAM" id="SSF51338">
    <property type="entry name" value="Composite domain of metallo-dependent hydrolases"/>
    <property type="match status" value="1"/>
</dbReference>
<dbReference type="CDD" id="cd01297">
    <property type="entry name" value="D-aminoacylase"/>
    <property type="match status" value="1"/>
</dbReference>
<dbReference type="EMBL" id="CADIJQ010000001">
    <property type="protein sequence ID" value="CAB3668655.1"/>
    <property type="molecule type" value="Genomic_DNA"/>
</dbReference>
<dbReference type="PANTHER" id="PTHR11647">
    <property type="entry name" value="HYDRANTOINASE/DIHYDROPYRIMIDINASE FAMILY MEMBER"/>
    <property type="match status" value="1"/>
</dbReference>
<feature type="region of interest" description="Disordered" evidence="1">
    <location>
        <begin position="506"/>
        <end position="530"/>
    </location>
</feature>
<dbReference type="SUPFAM" id="SSF51556">
    <property type="entry name" value="Metallo-dependent hydrolases"/>
    <property type="match status" value="2"/>
</dbReference>
<dbReference type="Proteomes" id="UP000494269">
    <property type="component" value="Unassembled WGS sequence"/>
</dbReference>
<feature type="region of interest" description="Disordered" evidence="1">
    <location>
        <begin position="214"/>
        <end position="249"/>
    </location>
</feature>
<gene>
    <name evidence="3" type="ORF">LMG3441_00951</name>
</gene>
<evidence type="ECO:0000259" key="2">
    <source>
        <dbReference type="Pfam" id="PF07969"/>
    </source>
</evidence>
<dbReference type="AlphaFoldDB" id="A0A6S6ZHV3"/>
<dbReference type="Pfam" id="PF07969">
    <property type="entry name" value="Amidohydro_3"/>
    <property type="match status" value="1"/>
</dbReference>
<feature type="compositionally biased region" description="Gly residues" evidence="1">
    <location>
        <begin position="216"/>
        <end position="230"/>
    </location>
</feature>
<keyword evidence="3" id="KW-0378">Hydrolase</keyword>
<reference evidence="3 4" key="1">
    <citation type="submission" date="2020-04" db="EMBL/GenBank/DDBJ databases">
        <authorList>
            <person name="De Canck E."/>
        </authorList>
    </citation>
    <scope>NUCLEOTIDE SEQUENCE [LARGE SCALE GENOMIC DNA]</scope>
    <source>
        <strain evidence="3 4">LMG 3441</strain>
    </source>
</reference>
<evidence type="ECO:0000313" key="3">
    <source>
        <dbReference type="EMBL" id="CAB3668655.1"/>
    </source>
</evidence>
<accession>A0A6S6ZHV3</accession>
<sequence length="530" mass="56887">MTDRTLQADFIVAGATLIDGSGGPAVQGDLAVLGERIVAVGSFDHPAGVPVIDGRGQVLAPGFIDSHTHDDGYLLAHPDMLPKVSQGITTVVTGNCGISLAPLERADIPQPLDLLGPAELFRFSTFRAWMDALRETPAAVNVIPLVGHTTLRVAVMDDTSRAANASERAAMRALLQEAMDAGAFGVSTGTFYPPASAAPTDEIIDVCQPLKPSGDAGHGGIDGRGIGNGSHGTDSRGVDRRGIDRRSNDRRSIGRRAIFATHLRDEADHIVPAMEEALLIGRELDCRVVFSHHKLAGERNHGRTRETLDMITRAAAHQPVCLDCHPYPATSTMLRLDRARLASRTMITWSKGYPEATGREFSDVMQELGLDDEAAVARLAPAGAIYFLMDPADVNRIFAHPLTMVGSDGLPFDPHPHPRQWGTFPNVLRTMVREQQLLSLEAAIHKMTGLAADQYGIAQRGLLREGYHADLVLFDPATVTDVATFSAPVQASQGIHAVWVNGKPVWDGERTSTQRPGQVLTPGDALPRSS</sequence>
<dbReference type="InterPro" id="IPR013108">
    <property type="entry name" value="Amidohydro_3"/>
</dbReference>
<proteinExistence type="predicted"/>
<dbReference type="InterPro" id="IPR050378">
    <property type="entry name" value="Metallo-dep_Hydrolases_sf"/>
</dbReference>
<dbReference type="PANTHER" id="PTHR11647:SF1">
    <property type="entry name" value="COLLAPSIN RESPONSE MEDIATOR PROTEIN"/>
    <property type="match status" value="1"/>
</dbReference>